<dbReference type="PROSITE" id="PS50929">
    <property type="entry name" value="ABC_TM1F"/>
    <property type="match status" value="2"/>
</dbReference>
<dbReference type="SUPFAM" id="SSF90123">
    <property type="entry name" value="ABC transporter transmembrane region"/>
    <property type="match status" value="2"/>
</dbReference>
<dbReference type="FunFam" id="3.40.50.300:FF:000074">
    <property type="entry name" value="Multidrug resistance-associated protein 5 isoform 1"/>
    <property type="match status" value="1"/>
</dbReference>
<evidence type="ECO:0000259" key="14">
    <source>
        <dbReference type="PROSITE" id="PS50893"/>
    </source>
</evidence>
<evidence type="ECO:0000256" key="12">
    <source>
        <dbReference type="SAM" id="MobiDB-lite"/>
    </source>
</evidence>
<dbReference type="SUPFAM" id="SSF52540">
    <property type="entry name" value="P-loop containing nucleoside triphosphate hydrolases"/>
    <property type="match status" value="2"/>
</dbReference>
<comment type="catalytic activity">
    <reaction evidence="11">
        <text>leukotriene C4(in) + ATP + H2O = leukotriene C4(out) + ADP + phosphate + H(+)</text>
        <dbReference type="Rhea" id="RHEA:38963"/>
        <dbReference type="ChEBI" id="CHEBI:15377"/>
        <dbReference type="ChEBI" id="CHEBI:15378"/>
        <dbReference type="ChEBI" id="CHEBI:30616"/>
        <dbReference type="ChEBI" id="CHEBI:43474"/>
        <dbReference type="ChEBI" id="CHEBI:57973"/>
        <dbReference type="ChEBI" id="CHEBI:456216"/>
    </reaction>
    <physiologicalReaction direction="left-to-right" evidence="11">
        <dbReference type="Rhea" id="RHEA:38964"/>
    </physiologicalReaction>
</comment>
<evidence type="ECO:0000259" key="15">
    <source>
        <dbReference type="PROSITE" id="PS50929"/>
    </source>
</evidence>
<dbReference type="WBParaSite" id="EEL_0000569701-mRNA-1">
    <property type="protein sequence ID" value="EEL_0000569701-mRNA-1"/>
    <property type="gene ID" value="EEL_0000569701"/>
</dbReference>
<feature type="domain" description="ABC transporter" evidence="14">
    <location>
        <begin position="596"/>
        <end position="819"/>
    </location>
</feature>
<dbReference type="CDD" id="cd18595">
    <property type="entry name" value="ABC_6TM_MRP1_2_3_6_D1_like"/>
    <property type="match status" value="1"/>
</dbReference>
<evidence type="ECO:0000256" key="9">
    <source>
        <dbReference type="ARBA" id="ARBA00023136"/>
    </source>
</evidence>
<dbReference type="Gene3D" id="1.20.1560.10">
    <property type="entry name" value="ABC transporter type 1, transmembrane domain"/>
    <property type="match status" value="2"/>
</dbReference>
<dbReference type="GO" id="GO:0012505">
    <property type="term" value="C:endomembrane system"/>
    <property type="evidence" value="ECO:0007669"/>
    <property type="project" value="UniProtKB-SubCell"/>
</dbReference>
<dbReference type="FunFam" id="1.20.1560.10:FF:000001">
    <property type="entry name" value="ATP-binding cassette subfamily C member 1"/>
    <property type="match status" value="1"/>
</dbReference>
<keyword evidence="4 13" id="KW-0812">Transmembrane</keyword>
<keyword evidence="3" id="KW-0813">Transport</keyword>
<evidence type="ECO:0000256" key="3">
    <source>
        <dbReference type="ARBA" id="ARBA00022448"/>
    </source>
</evidence>
<feature type="domain" description="ABC transmembrane type-1" evidence="15">
    <location>
        <begin position="915"/>
        <end position="1158"/>
    </location>
</feature>
<feature type="transmembrane region" description="Helical" evidence="13">
    <location>
        <begin position="54"/>
        <end position="76"/>
    </location>
</feature>
<dbReference type="InterPro" id="IPR003439">
    <property type="entry name" value="ABC_transporter-like_ATP-bd"/>
</dbReference>
<name>A0A0R3RUJ2_9BILA</name>
<dbReference type="GO" id="GO:0016020">
    <property type="term" value="C:membrane"/>
    <property type="evidence" value="ECO:0007669"/>
    <property type="project" value="InterPro"/>
</dbReference>
<evidence type="ECO:0000256" key="1">
    <source>
        <dbReference type="ARBA" id="ARBA00004127"/>
    </source>
</evidence>
<feature type="transmembrane region" description="Helical" evidence="13">
    <location>
        <begin position="20"/>
        <end position="42"/>
    </location>
</feature>
<dbReference type="InterPro" id="IPR017871">
    <property type="entry name" value="ABC_transporter-like_CS"/>
</dbReference>
<proteinExistence type="inferred from homology"/>
<keyword evidence="5" id="KW-0677">Repeat</keyword>
<evidence type="ECO:0000256" key="7">
    <source>
        <dbReference type="ARBA" id="ARBA00022840"/>
    </source>
</evidence>
<dbReference type="PROSITE" id="PS00211">
    <property type="entry name" value="ABC_TRANSPORTER_1"/>
    <property type="match status" value="1"/>
</dbReference>
<keyword evidence="7" id="KW-0067">ATP-binding</keyword>
<feature type="region of interest" description="Disordered" evidence="12">
    <location>
        <begin position="824"/>
        <end position="853"/>
    </location>
</feature>
<dbReference type="InterPro" id="IPR011527">
    <property type="entry name" value="ABC1_TM_dom"/>
</dbReference>
<dbReference type="EC" id="7.6.2.3" evidence="10"/>
<feature type="domain" description="ABC transmembrane type-1" evidence="15">
    <location>
        <begin position="279"/>
        <end position="559"/>
    </location>
</feature>
<dbReference type="Proteomes" id="UP000050640">
    <property type="component" value="Unplaced"/>
</dbReference>
<dbReference type="FunFam" id="1.20.1560.10:FF:000081">
    <property type="entry name" value="Protein CBG24505"/>
    <property type="match status" value="1"/>
</dbReference>
<evidence type="ECO:0000256" key="11">
    <source>
        <dbReference type="ARBA" id="ARBA00047523"/>
    </source>
</evidence>
<feature type="transmembrane region" description="Helical" evidence="13">
    <location>
        <begin position="276"/>
        <end position="297"/>
    </location>
</feature>
<dbReference type="Pfam" id="PF00664">
    <property type="entry name" value="ABC_membrane"/>
    <property type="match status" value="2"/>
</dbReference>
<dbReference type="SMART" id="SM00382">
    <property type="entry name" value="AAA"/>
    <property type="match status" value="2"/>
</dbReference>
<dbReference type="PANTHER" id="PTHR24223">
    <property type="entry name" value="ATP-BINDING CASSETTE SUB-FAMILY C"/>
    <property type="match status" value="1"/>
</dbReference>
<dbReference type="CDD" id="cd18603">
    <property type="entry name" value="ABC_6TM_MRP1_2_3_6_D2_like"/>
    <property type="match status" value="1"/>
</dbReference>
<evidence type="ECO:0000256" key="6">
    <source>
        <dbReference type="ARBA" id="ARBA00022741"/>
    </source>
</evidence>
<dbReference type="CDD" id="cd03244">
    <property type="entry name" value="ABCC_MRP_domain2"/>
    <property type="match status" value="1"/>
</dbReference>
<evidence type="ECO:0000313" key="16">
    <source>
        <dbReference type="Proteomes" id="UP000050640"/>
    </source>
</evidence>
<evidence type="ECO:0000256" key="10">
    <source>
        <dbReference type="ARBA" id="ARBA00024220"/>
    </source>
</evidence>
<evidence type="ECO:0000256" key="8">
    <source>
        <dbReference type="ARBA" id="ARBA00022989"/>
    </source>
</evidence>
<feature type="transmembrane region" description="Helical" evidence="13">
    <location>
        <begin position="1098"/>
        <end position="1119"/>
    </location>
</feature>
<evidence type="ECO:0000256" key="2">
    <source>
        <dbReference type="ARBA" id="ARBA00009726"/>
    </source>
</evidence>
<feature type="domain" description="ABC transporter" evidence="14">
    <location>
        <begin position="1195"/>
        <end position="1428"/>
    </location>
</feature>
<feature type="transmembrane region" description="Helical" evidence="13">
    <location>
        <begin position="402"/>
        <end position="428"/>
    </location>
</feature>
<dbReference type="GO" id="GO:0015431">
    <property type="term" value="F:ABC-type glutathione S-conjugate transporter activity"/>
    <property type="evidence" value="ECO:0007669"/>
    <property type="project" value="UniProtKB-EC"/>
</dbReference>
<dbReference type="PROSITE" id="PS50893">
    <property type="entry name" value="ABC_TRANSPORTER_2"/>
    <property type="match status" value="2"/>
</dbReference>
<feature type="compositionally biased region" description="Basic and acidic residues" evidence="12">
    <location>
        <begin position="824"/>
        <end position="836"/>
    </location>
</feature>
<organism evidence="16 17">
    <name type="scientific">Elaeophora elaphi</name>
    <dbReference type="NCBI Taxonomy" id="1147741"/>
    <lineage>
        <taxon>Eukaryota</taxon>
        <taxon>Metazoa</taxon>
        <taxon>Ecdysozoa</taxon>
        <taxon>Nematoda</taxon>
        <taxon>Chromadorea</taxon>
        <taxon>Rhabditida</taxon>
        <taxon>Spirurina</taxon>
        <taxon>Spiruromorpha</taxon>
        <taxon>Filarioidea</taxon>
        <taxon>Onchocercidae</taxon>
        <taxon>Elaeophora</taxon>
    </lineage>
</organism>
<evidence type="ECO:0000313" key="17">
    <source>
        <dbReference type="WBParaSite" id="EEL_0000569701-mRNA-1"/>
    </source>
</evidence>
<accession>A0A0R3RUJ2</accession>
<dbReference type="GO" id="GO:0005524">
    <property type="term" value="F:ATP binding"/>
    <property type="evidence" value="ECO:0007669"/>
    <property type="project" value="UniProtKB-KW"/>
</dbReference>
<dbReference type="FunFam" id="3.40.50.300:FF:000997">
    <property type="entry name" value="Multidrug resistance-associated protein 1"/>
    <property type="match status" value="1"/>
</dbReference>
<keyword evidence="6" id="KW-0547">Nucleotide-binding</keyword>
<reference evidence="17" key="1">
    <citation type="submission" date="2017-02" db="UniProtKB">
        <authorList>
            <consortium name="WormBaseParasite"/>
        </authorList>
    </citation>
    <scope>IDENTIFICATION</scope>
</reference>
<dbReference type="InterPro" id="IPR003593">
    <property type="entry name" value="AAA+_ATPase"/>
</dbReference>
<feature type="transmembrane region" description="Helical" evidence="13">
    <location>
        <begin position="1125"/>
        <end position="1150"/>
    </location>
</feature>
<dbReference type="CDD" id="cd03250">
    <property type="entry name" value="ABCC_MRP_domain1"/>
    <property type="match status" value="1"/>
</dbReference>
<comment type="similarity">
    <text evidence="2">Belongs to the ABC transporter superfamily. ABCC family. Conjugate transporter (TC 3.A.1.208) subfamily.</text>
</comment>
<protein>
    <recommendedName>
        <fullName evidence="10">ABC-type glutathione-S-conjugate transporter</fullName>
        <ecNumber evidence="10">7.6.2.3</ecNumber>
    </recommendedName>
</protein>
<dbReference type="PANTHER" id="PTHR24223:SF415">
    <property type="entry name" value="FI20190P1"/>
    <property type="match status" value="1"/>
</dbReference>
<dbReference type="InterPro" id="IPR036640">
    <property type="entry name" value="ABC1_TM_sf"/>
</dbReference>
<sequence>MQQSLSENVKDDLDCFRIVVLPVVPCIFFWLLLPVFCTQIYLVRVNGGMRSHPLPWTVLLIAKTALMICLVINALARLVISLFYNESSANVPLIDHLYPIITTLTTSVQNLDKACFVLYQTWYPLVVIQMFLLCFADSRQPFLIEAKKHLDLGTEISQETRIDIFQNLSPELDSSFLNRLSLWWFTKIQLLGARKTLVIDDLYLLNEGNTTAYLFAKWEKLWDPAIEGWRNLSICENEHFTLLLLDRTLTSSKALVKEPEPPSIVWRLFLMFRFEILSATAIKVLSDVIQLANPFFLNLLLNYILTGNHASMEGMTYVIAMFVCAELRSFLLNYYFYLMMRVGTKIQTTLIAAVYRKTLRLSNSARKTKTVGEIVNLMAIDVESLQFITPYIQQFWSSPFQIILVLIYLFFTIGASAACGVTVMVLFLPVNVITSVIVKKWQIQQMSLKDERMKMCNEILNGIKVIKLYAWEPPMEEAIERNRCKELRLIRKAGLTRGVIDTFNTSSPFFVAMLTFATYTLSNPSHILTPQIAFVSLTLFNQLRSPMAVIAYLMKQAVEAVVANKRIKSFLVADELSPLTIDRITDHSDVGNAVEIKEARLSWNIKELKTILEIDYFTIPKKSLIAVVGRVGSGKSSLLSAILGEMEKVKGYIGVSGQMATVSQQPWIQSATLRENVIFGKQFNRKDYDKIMKACALVKDLTILPNGDATDIGEKGINLSGGQKARVALARAVYQNRDIYLLDDPLSSVDSHVGKHIFENVIGPDGLLRYKTRVLVTNNLVYLHKVDIVAYMQDGKLVAYGPYKKLLEQSESFSKFVEVCKNENEKEKRSSEKGSETEESEESGAEVEDVKQASPDRFDQQISTLRRSSPTGSLSGFSNISINSGKKDEERKSIIDEKVEVGRVTTKQFSLAERLGVYAALGFAEGFCFFAATIFLMISGLRASHNLHAPLLHRLLRSSMLFFDKTPIGRILNRLGKDIDVIDQSLPMSFRFFIYCVENVATILIIIIISTPIFAVTIVPLALFYYTSLHFYVPTSRQIKRLESTNRSPIYQHFEKTVRGLTCIRAFEKVQEFCKSMETYIDSFIRCKYSNTLSNRWLAVRLEFIGNCVVFCAALFAVLSQRWGVAVSAGIAGLSVSYALNITEALNFAVRYISELEMNIVAVERVKEYADASTEAEWRVDQFKPTKDWPSKGQIILKDYSTRYHSKLDLALRHLNATIAPAEKIGIVGRTGAGKSSLALALFRIIEPVSGTVIIDDVDISLIGLHDLRSNLTIIPQDPVLFSGTLRFNLDPSNIYSDQEIWTALELAHLKTFASNLDGLQHRISEGGEDISVGQRQLICLTRALLRKSKVLVLDEATAAVDLETDSLIQETIRREFNTSTVLTIAHRLHTVIDYDRIIVLENGSIREFDSPKNLLANRSSIFFSMAYDAHIVR</sequence>
<dbReference type="Pfam" id="PF00005">
    <property type="entry name" value="ABC_tran"/>
    <property type="match status" value="2"/>
</dbReference>
<feature type="transmembrane region" description="Helical" evidence="13">
    <location>
        <begin position="317"/>
        <end position="337"/>
    </location>
</feature>
<dbReference type="STRING" id="1147741.A0A0R3RUJ2"/>
<evidence type="ECO:0000256" key="13">
    <source>
        <dbReference type="SAM" id="Phobius"/>
    </source>
</evidence>
<dbReference type="GO" id="GO:0016887">
    <property type="term" value="F:ATP hydrolysis activity"/>
    <property type="evidence" value="ECO:0007669"/>
    <property type="project" value="InterPro"/>
</dbReference>
<keyword evidence="8 13" id="KW-1133">Transmembrane helix</keyword>
<evidence type="ECO:0000256" key="5">
    <source>
        <dbReference type="ARBA" id="ARBA00022737"/>
    </source>
</evidence>
<comment type="subcellular location">
    <subcellularLocation>
        <location evidence="1">Endomembrane system</location>
        <topology evidence="1">Multi-pass membrane protein</topology>
    </subcellularLocation>
</comment>
<feature type="transmembrane region" description="Helical" evidence="13">
    <location>
        <begin position="915"/>
        <end position="938"/>
    </location>
</feature>
<feature type="compositionally biased region" description="Acidic residues" evidence="12">
    <location>
        <begin position="837"/>
        <end position="847"/>
    </location>
</feature>
<keyword evidence="9 13" id="KW-0472">Membrane</keyword>
<dbReference type="InterPro" id="IPR027417">
    <property type="entry name" value="P-loop_NTPase"/>
</dbReference>
<dbReference type="Gene3D" id="3.40.50.300">
    <property type="entry name" value="P-loop containing nucleotide triphosphate hydrolases"/>
    <property type="match status" value="2"/>
</dbReference>
<dbReference type="InterPro" id="IPR050173">
    <property type="entry name" value="ABC_transporter_C-like"/>
</dbReference>
<evidence type="ECO:0000256" key="4">
    <source>
        <dbReference type="ARBA" id="ARBA00022692"/>
    </source>
</evidence>
<keyword evidence="16" id="KW-1185">Reference proteome</keyword>